<feature type="domain" description="Fido" evidence="3">
    <location>
        <begin position="188"/>
        <end position="344"/>
    </location>
</feature>
<comment type="caution">
    <text evidence="4">The sequence shown here is derived from an EMBL/GenBank/DDBJ whole genome shotgun (WGS) entry which is preliminary data.</text>
</comment>
<dbReference type="InterPro" id="IPR036388">
    <property type="entry name" value="WH-like_DNA-bd_sf"/>
</dbReference>
<keyword evidence="2" id="KW-0547">Nucleotide-binding</keyword>
<dbReference type="EMBL" id="MHKD01000031">
    <property type="protein sequence ID" value="OGY82378.1"/>
    <property type="molecule type" value="Genomic_DNA"/>
</dbReference>
<feature type="binding site" evidence="2">
    <location>
        <begin position="283"/>
        <end position="290"/>
    </location>
    <ligand>
        <name>ATP</name>
        <dbReference type="ChEBI" id="CHEBI:30616"/>
    </ligand>
</feature>
<protein>
    <recommendedName>
        <fullName evidence="3">Fido domain-containing protein</fullName>
    </recommendedName>
</protein>
<gene>
    <name evidence="4" type="ORF">A3F54_02345</name>
</gene>
<evidence type="ECO:0000259" key="3">
    <source>
        <dbReference type="PROSITE" id="PS51459"/>
    </source>
</evidence>
<dbReference type="PROSITE" id="PS51459">
    <property type="entry name" value="FIDO"/>
    <property type="match status" value="1"/>
</dbReference>
<dbReference type="SUPFAM" id="SSF46785">
    <property type="entry name" value="Winged helix' DNA-binding domain"/>
    <property type="match status" value="1"/>
</dbReference>
<dbReference type="PANTHER" id="PTHR13504:SF38">
    <property type="entry name" value="FIDO DOMAIN-CONTAINING PROTEIN"/>
    <property type="match status" value="1"/>
</dbReference>
<dbReference type="Pfam" id="PF02661">
    <property type="entry name" value="Fic"/>
    <property type="match status" value="1"/>
</dbReference>
<evidence type="ECO:0000313" key="4">
    <source>
        <dbReference type="EMBL" id="OGY82378.1"/>
    </source>
</evidence>
<keyword evidence="2" id="KW-0067">ATP-binding</keyword>
<dbReference type="InterPro" id="IPR003812">
    <property type="entry name" value="Fido"/>
</dbReference>
<dbReference type="GO" id="GO:0005524">
    <property type="term" value="F:ATP binding"/>
    <property type="evidence" value="ECO:0007669"/>
    <property type="project" value="UniProtKB-KW"/>
</dbReference>
<sequence length="447" mass="52988">MLFKLKKPDLSKVKSEKLTKIFHLQNTDDAFDLIKRYLNQEYVYWDKFKYKEPIPKGISREELWMAIKLFRESKSIRTIITDQNSKKFTWSKLDYFEAFFHEIDMSTGGELFVERRGIKRANKQKLITRGIMEEAIASSQLEGAATSRKAAKQMLREGRKPKNKSEQMIVNNYMTMKALEEDYKDRGMSMDVILELHGMITKNIFDSENEVPRMRIEGEQIYVSDESTGKIYHDAPDIRFVKKELGKLIKFTNDEVGNENFVHPIIKAIMIHFWIGYLHPFTDGNGRLARLLFYWYLIRHDYWAFVYLPISKMIKFSPKKYIMAYVYSEQDDNDLTYFIDYNLKKIQLAVNDFKKYLEKQATENTQMKKRSETKYNLNIRQVHLLQYLYGDSDERTSLSVHMNINQVAKMTASKDLKSLVAKGFLRAVKQGRNIYYYGTEKIKELFF</sequence>
<dbReference type="PANTHER" id="PTHR13504">
    <property type="entry name" value="FIDO DOMAIN-CONTAINING PROTEIN DDB_G0283145"/>
    <property type="match status" value="1"/>
</dbReference>
<reference evidence="4 5" key="1">
    <citation type="journal article" date="2016" name="Nat. Commun.">
        <title>Thousands of microbial genomes shed light on interconnected biogeochemical processes in an aquifer system.</title>
        <authorList>
            <person name="Anantharaman K."/>
            <person name="Brown C.T."/>
            <person name="Hug L.A."/>
            <person name="Sharon I."/>
            <person name="Castelle C.J."/>
            <person name="Probst A.J."/>
            <person name="Thomas B.C."/>
            <person name="Singh A."/>
            <person name="Wilkins M.J."/>
            <person name="Karaoz U."/>
            <person name="Brodie E.L."/>
            <person name="Williams K.H."/>
            <person name="Hubbard S.S."/>
            <person name="Banfield J.F."/>
        </authorList>
    </citation>
    <scope>NUCLEOTIDE SEQUENCE [LARGE SCALE GENOMIC DNA]</scope>
</reference>
<evidence type="ECO:0000313" key="5">
    <source>
        <dbReference type="Proteomes" id="UP000176952"/>
    </source>
</evidence>
<dbReference type="Gene3D" id="1.10.10.10">
    <property type="entry name" value="Winged helix-like DNA-binding domain superfamily/Winged helix DNA-binding domain"/>
    <property type="match status" value="1"/>
</dbReference>
<dbReference type="SUPFAM" id="SSF140931">
    <property type="entry name" value="Fic-like"/>
    <property type="match status" value="1"/>
</dbReference>
<dbReference type="STRING" id="1798542.A3F54_02345"/>
<dbReference type="AlphaFoldDB" id="A0A1G2AZQ0"/>
<dbReference type="Proteomes" id="UP000176952">
    <property type="component" value="Unassembled WGS sequence"/>
</dbReference>
<dbReference type="Gene3D" id="1.10.3290.10">
    <property type="entry name" value="Fido-like domain"/>
    <property type="match status" value="1"/>
</dbReference>
<organism evidence="4 5">
    <name type="scientific">Candidatus Kerfeldbacteria bacterium RIFCSPHIGHO2_12_FULL_48_17</name>
    <dbReference type="NCBI Taxonomy" id="1798542"/>
    <lineage>
        <taxon>Bacteria</taxon>
        <taxon>Candidatus Kerfeldiibacteriota</taxon>
    </lineage>
</organism>
<proteinExistence type="predicted"/>
<dbReference type="InterPro" id="IPR036390">
    <property type="entry name" value="WH_DNA-bd_sf"/>
</dbReference>
<dbReference type="InterPro" id="IPR040198">
    <property type="entry name" value="Fido_containing"/>
</dbReference>
<name>A0A1G2AZQ0_9BACT</name>
<evidence type="ECO:0000256" key="2">
    <source>
        <dbReference type="PIRSR" id="PIRSR640198-2"/>
    </source>
</evidence>
<accession>A0A1G2AZQ0</accession>
<feature type="binding site" evidence="2">
    <location>
        <begin position="223"/>
        <end position="233"/>
    </location>
    <ligand>
        <name>ATP</name>
        <dbReference type="ChEBI" id="CHEBI:30616"/>
    </ligand>
</feature>
<feature type="active site" evidence="1">
    <location>
        <position position="279"/>
    </location>
</feature>
<evidence type="ECO:0000256" key="1">
    <source>
        <dbReference type="PIRSR" id="PIRSR640198-1"/>
    </source>
</evidence>
<dbReference type="InterPro" id="IPR036597">
    <property type="entry name" value="Fido-like_dom_sf"/>
</dbReference>